<proteinExistence type="predicted"/>
<reference evidence="2" key="1">
    <citation type="submission" date="2019-04" db="EMBL/GenBank/DDBJ databases">
        <title>Evolution of Biomass-Degrading Anaerobic Consortia Revealed by Metagenomics.</title>
        <authorList>
            <person name="Peng X."/>
        </authorList>
    </citation>
    <scope>NUCLEOTIDE SEQUENCE</scope>
    <source>
        <strain evidence="2">SIG242</strain>
    </source>
</reference>
<evidence type="ECO:0000256" key="1">
    <source>
        <dbReference type="SAM" id="Phobius"/>
    </source>
</evidence>
<keyword evidence="1" id="KW-0472">Membrane</keyword>
<feature type="transmembrane region" description="Helical" evidence="1">
    <location>
        <begin position="41"/>
        <end position="59"/>
    </location>
</feature>
<evidence type="ECO:0000313" key="2">
    <source>
        <dbReference type="EMBL" id="MBE6084383.1"/>
    </source>
</evidence>
<keyword evidence="1" id="KW-1133">Transmembrane helix</keyword>
<feature type="transmembrane region" description="Helical" evidence="1">
    <location>
        <begin position="418"/>
        <end position="440"/>
    </location>
</feature>
<feature type="transmembrane region" description="Helical" evidence="1">
    <location>
        <begin position="361"/>
        <end position="381"/>
    </location>
</feature>
<feature type="transmembrane region" description="Helical" evidence="1">
    <location>
        <begin position="255"/>
        <end position="274"/>
    </location>
</feature>
<keyword evidence="1" id="KW-0812">Transmembrane</keyword>
<feature type="transmembrane region" description="Helical" evidence="1">
    <location>
        <begin position="182"/>
        <end position="203"/>
    </location>
</feature>
<feature type="transmembrane region" description="Helical" evidence="1">
    <location>
        <begin position="79"/>
        <end position="102"/>
    </location>
</feature>
<accession>A0A927WD04</accession>
<feature type="transmembrane region" description="Helical" evidence="1">
    <location>
        <begin position="129"/>
        <end position="149"/>
    </location>
</feature>
<dbReference type="RefSeq" id="WP_303668430.1">
    <property type="nucleotide sequence ID" value="NZ_SVCA01000002.1"/>
</dbReference>
<gene>
    <name evidence="2" type="ORF">E7203_02755</name>
</gene>
<protein>
    <recommendedName>
        <fullName evidence="4">Oligosaccharide repeat unit polymerase</fullName>
    </recommendedName>
</protein>
<dbReference type="EMBL" id="SVCA01000002">
    <property type="protein sequence ID" value="MBE6084383.1"/>
    <property type="molecule type" value="Genomic_DNA"/>
</dbReference>
<name>A0A927WD04_SELRU</name>
<sequence length="458" mass="51723">MFEGEIWVIPILLVSIGAWALSITLSVWANGSYFRPTASNWFMWWLFVYILLGATYLMVVEDTYEANVGLYNYPDAIMGAWGLSLAAAVLIPLGMNIANWFWKVQPNKFWHRFLVNVKNIREDKLSHRFHFVFAITVAVTVLVSLAYYMQINIPLLGVFDGAQAKDLAVLRSEAGNDFTGKYWRYALFKDSLLSLLILISFFLRHHGVYRFVFPVLLGLRCFVCLADIQKGPIINLLILLMLAYFFEKQRISKKILVSTGMLICSLIIAMYYFFMGVDFSKDSDISGILLRIFVGQGVGVPWSMVWVEQYGYLEGLSLPNPANLLPFIHSRYSVELMEMVFPELIYNGIIGSMPTVFYGELFANFGVCVAIVSMLAMGALLRSIDIYCQSYGGGHTIINMVIYLFLITDMRKYTGTSIMGIFLDMGLWIPIIILMLLGYVCSGKKGKGNTIGTAENST</sequence>
<comment type="caution">
    <text evidence="2">The sequence shown here is derived from an EMBL/GenBank/DDBJ whole genome shotgun (WGS) entry which is preliminary data.</text>
</comment>
<feature type="transmembrane region" description="Helical" evidence="1">
    <location>
        <begin position="388"/>
        <end position="406"/>
    </location>
</feature>
<evidence type="ECO:0008006" key="4">
    <source>
        <dbReference type="Google" id="ProtNLM"/>
    </source>
</evidence>
<evidence type="ECO:0000313" key="3">
    <source>
        <dbReference type="Proteomes" id="UP000772151"/>
    </source>
</evidence>
<organism evidence="2 3">
    <name type="scientific">Selenomonas ruminantium</name>
    <dbReference type="NCBI Taxonomy" id="971"/>
    <lineage>
        <taxon>Bacteria</taxon>
        <taxon>Bacillati</taxon>
        <taxon>Bacillota</taxon>
        <taxon>Negativicutes</taxon>
        <taxon>Selenomonadales</taxon>
        <taxon>Selenomonadaceae</taxon>
        <taxon>Selenomonas</taxon>
    </lineage>
</organism>
<dbReference type="AlphaFoldDB" id="A0A927WD04"/>
<dbReference type="Proteomes" id="UP000772151">
    <property type="component" value="Unassembled WGS sequence"/>
</dbReference>
<feature type="transmembrane region" description="Helical" evidence="1">
    <location>
        <begin position="6"/>
        <end position="29"/>
    </location>
</feature>